<gene>
    <name evidence="1" type="ORF">DFQ07_2501</name>
</gene>
<organism evidence="1 2">
    <name type="scientific">Tenacibaculum caenipelagi</name>
    <dbReference type="NCBI Taxonomy" id="1325435"/>
    <lineage>
        <taxon>Bacteria</taxon>
        <taxon>Pseudomonadati</taxon>
        <taxon>Bacteroidota</taxon>
        <taxon>Flavobacteriia</taxon>
        <taxon>Flavobacteriales</taxon>
        <taxon>Flavobacteriaceae</taxon>
        <taxon>Tenacibaculum</taxon>
    </lineage>
</organism>
<name>A0A4R6TG72_9FLAO</name>
<reference evidence="1 2" key="1">
    <citation type="submission" date="2019-03" db="EMBL/GenBank/DDBJ databases">
        <title>Genomic Encyclopedia of Type Strains, Phase III (KMG-III): the genomes of soil and plant-associated and newly described type strains.</title>
        <authorList>
            <person name="Whitman W."/>
        </authorList>
    </citation>
    <scope>NUCLEOTIDE SEQUENCE [LARGE SCALE GENOMIC DNA]</scope>
    <source>
        <strain evidence="1 2">CECT 8283</strain>
    </source>
</reference>
<evidence type="ECO:0000313" key="1">
    <source>
        <dbReference type="EMBL" id="TDQ23962.1"/>
    </source>
</evidence>
<accession>A0A4R6TG72</accession>
<evidence type="ECO:0000313" key="2">
    <source>
        <dbReference type="Proteomes" id="UP000295390"/>
    </source>
</evidence>
<protein>
    <submittedName>
        <fullName evidence="1">Uncharacterized protein</fullName>
    </submittedName>
</protein>
<proteinExistence type="predicted"/>
<dbReference type="RefSeq" id="WP_166627779.1">
    <property type="nucleotide sequence ID" value="NZ_SNYH01000005.1"/>
</dbReference>
<dbReference type="EMBL" id="SNYH01000005">
    <property type="protein sequence ID" value="TDQ23962.1"/>
    <property type="molecule type" value="Genomic_DNA"/>
</dbReference>
<dbReference type="Proteomes" id="UP000295390">
    <property type="component" value="Unassembled WGS sequence"/>
</dbReference>
<comment type="caution">
    <text evidence="1">The sequence shown here is derived from an EMBL/GenBank/DDBJ whole genome shotgun (WGS) entry which is preliminary data.</text>
</comment>
<keyword evidence="2" id="KW-1185">Reference proteome</keyword>
<sequence length="52" mass="5940">MKKQILNLGKTLNKVEQKQVNGGAPGHCTKFDCYNPYTREWSCVPSAEYCPY</sequence>
<dbReference type="AlphaFoldDB" id="A0A4R6TG72"/>